<dbReference type="RefSeq" id="WP_372388419.1">
    <property type="nucleotide sequence ID" value="NZ_JBGNYA010000001.1"/>
</dbReference>
<proteinExistence type="predicted"/>
<organism evidence="1 2">
    <name type="scientific">Halobellus rubicundus</name>
    <dbReference type="NCBI Taxonomy" id="2996466"/>
    <lineage>
        <taxon>Archaea</taxon>
        <taxon>Methanobacteriati</taxon>
        <taxon>Methanobacteriota</taxon>
        <taxon>Stenosarchaea group</taxon>
        <taxon>Halobacteria</taxon>
        <taxon>Halobacteriales</taxon>
        <taxon>Haloferacaceae</taxon>
        <taxon>Halobellus</taxon>
    </lineage>
</organism>
<dbReference type="AlphaFoldDB" id="A0ABD5MCI7"/>
<comment type="caution">
    <text evidence="1">The sequence shown here is derived from an EMBL/GenBank/DDBJ whole genome shotgun (WGS) entry which is preliminary data.</text>
</comment>
<keyword evidence="2" id="KW-1185">Reference proteome</keyword>
<accession>A0ABD5MCI7</accession>
<name>A0ABD5MCI7_9EURY</name>
<gene>
    <name evidence="1" type="ORF">OS889_06715</name>
</gene>
<dbReference type="Proteomes" id="UP001570511">
    <property type="component" value="Unassembled WGS sequence"/>
</dbReference>
<reference evidence="1 2" key="1">
    <citation type="submission" date="2024-08" db="EMBL/GenBank/DDBJ databases">
        <title>Halobellus sp. MBLA0158 whole genome sequence.</title>
        <authorList>
            <person name="Hwang C.Y."/>
            <person name="Cho E.-S."/>
            <person name="Seo M.-J."/>
        </authorList>
    </citation>
    <scope>NUCLEOTIDE SEQUENCE [LARGE SCALE GENOMIC DNA]</scope>
    <source>
        <strain evidence="1 2">MBLA0158</strain>
    </source>
</reference>
<dbReference type="EMBL" id="JBGNYA010000001">
    <property type="protein sequence ID" value="MFA1610698.1"/>
    <property type="molecule type" value="Genomic_DNA"/>
</dbReference>
<sequence>MASRSDSTATTDAPAATDSVASVLADADFVRLVARADGDALAAAGLLARALRDLDVPFQARVDALGADAPATDEGVLLAVGADRSDADLAVAPTGADPASAQAFDIASTLVGDAPDPGLALAGVVAGGAHPGSVAGSLVERAEASGAVERRPGVAVPTDDVVDGLTHSTLWHAPVSGDAAAVADLLGPHADDAAAADDDERRRTVASLVALAVAGDDAGTSRGAEAVERALRPHATPEGPLATVGGFADVLNAVARERPGTGVALALGHGGRDAALDAWRDHAEAVHAALREAHTGRYDGVFAVRADVGGDADGPGADSRTAGRLATLARLARDFRSPEPFVVALDDGVAALSAVESGASDAADTLAAEFGAGPTPAWTGTATDAVVRVDPDAADADVIAAVRDATRTTRADRTPESEGSR</sequence>
<evidence type="ECO:0000313" key="1">
    <source>
        <dbReference type="EMBL" id="MFA1610698.1"/>
    </source>
</evidence>
<evidence type="ECO:0000313" key="2">
    <source>
        <dbReference type="Proteomes" id="UP001570511"/>
    </source>
</evidence>
<protein>
    <recommendedName>
        <fullName evidence="3">Exonuclease RecJ</fullName>
    </recommendedName>
</protein>
<evidence type="ECO:0008006" key="3">
    <source>
        <dbReference type="Google" id="ProtNLM"/>
    </source>
</evidence>